<feature type="transmembrane region" description="Helical" evidence="4">
    <location>
        <begin position="12"/>
        <end position="32"/>
    </location>
</feature>
<dbReference type="Pfam" id="PF07690">
    <property type="entry name" value="MFS_1"/>
    <property type="match status" value="1"/>
</dbReference>
<keyword evidence="3 4" id="KW-0472">Membrane</keyword>
<accession>A0AAI8Y8J5</accession>
<organism evidence="6">
    <name type="scientific">Cupriavidus metallidurans (strain ATCC 43123 / DSM 2839 / NBRC 102507 / CH34)</name>
    <name type="common">Ralstonia metallidurans</name>
    <dbReference type="NCBI Taxonomy" id="266264"/>
    <lineage>
        <taxon>Bacteria</taxon>
        <taxon>Pseudomonadati</taxon>
        <taxon>Pseudomonadota</taxon>
        <taxon>Betaproteobacteria</taxon>
        <taxon>Burkholderiales</taxon>
        <taxon>Burkholderiaceae</taxon>
        <taxon>Cupriavidus</taxon>
    </lineage>
</organism>
<dbReference type="EMBL" id="X71400">
    <property type="protein sequence ID" value="CAI11279.1"/>
    <property type="molecule type" value="Genomic_DNA"/>
</dbReference>
<evidence type="ECO:0000313" key="6">
    <source>
        <dbReference type="EMBL" id="CAI11279.1"/>
    </source>
</evidence>
<feature type="transmembrane region" description="Helical" evidence="4">
    <location>
        <begin position="53"/>
        <end position="76"/>
    </location>
</feature>
<protein>
    <submittedName>
        <fullName evidence="6">Transmembrane protein</fullName>
    </submittedName>
</protein>
<dbReference type="PANTHER" id="PTHR23518">
    <property type="entry name" value="C-METHYLTRANSFERASE"/>
    <property type="match status" value="1"/>
</dbReference>
<keyword evidence="6" id="KW-0614">Plasmid</keyword>
<evidence type="ECO:0000256" key="2">
    <source>
        <dbReference type="ARBA" id="ARBA00022989"/>
    </source>
</evidence>
<dbReference type="SUPFAM" id="SSF103473">
    <property type="entry name" value="MFS general substrate transporter"/>
    <property type="match status" value="1"/>
</dbReference>
<feature type="transmembrane region" description="Helical" evidence="4">
    <location>
        <begin position="82"/>
        <end position="102"/>
    </location>
</feature>
<dbReference type="PANTHER" id="PTHR23518:SF2">
    <property type="entry name" value="MAJOR FACILITATOR SUPERFAMILY TRANSPORTER"/>
    <property type="match status" value="1"/>
</dbReference>
<reference evidence="6" key="1">
    <citation type="journal article" date="1995" name="J. Ind. Microbiol.">
        <title>The czc operon of Alcaligenes eutrophus CH34: from resistance mechanism to the removal of heavy metals.</title>
        <authorList>
            <person name="Diels L."/>
            <person name="Dong Q."/>
            <person name="van der Lelie D."/>
            <person name="Baeyens W."/>
            <person name="Mergeay M."/>
        </authorList>
    </citation>
    <scope>NUCLEOTIDE SEQUENCE</scope>
    <source>
        <strain evidence="6">CH34</strain>
    </source>
</reference>
<name>A0AAI8Y8J5_CUPMC</name>
<gene>
    <name evidence="6" type="primary">RMe0317</name>
</gene>
<dbReference type="AlphaFoldDB" id="A0AAI8Y8J5"/>
<proteinExistence type="predicted"/>
<sequence length="120" mass="12330">MALILADLVLAIGAYWAVMLAGVALWGLHMGMTQGLLATMVADTAPEDLRGTAFGFFNLASGLALLIASALAGLLWDRLGAAFTFYAGAAFCAVTIALIFVAQRDTPQVAGQGSGSDHGR</sequence>
<dbReference type="InterPro" id="IPR036259">
    <property type="entry name" value="MFS_trans_sf"/>
</dbReference>
<geneLocation type="plasmid" evidence="6">
    <name>pMOL30</name>
</geneLocation>
<evidence type="ECO:0000256" key="1">
    <source>
        <dbReference type="ARBA" id="ARBA00022692"/>
    </source>
</evidence>
<evidence type="ECO:0000256" key="4">
    <source>
        <dbReference type="SAM" id="Phobius"/>
    </source>
</evidence>
<keyword evidence="1 4" id="KW-0812">Transmembrane</keyword>
<reference evidence="6" key="2">
    <citation type="journal article" date="2001" name="J. Bacteriol.">
        <title>Cloning and functional analysis of the pbr lead resistance determinant of Ralstonia metallidurans CH34.</title>
        <authorList>
            <person name="Borremans B."/>
            <person name="Hobman J."/>
            <person name="Provoost A."/>
            <person name="Brown N.L."/>
            <person name="van der Lelie D."/>
        </authorList>
    </citation>
    <scope>NUCLEOTIDE SEQUENCE</scope>
    <source>
        <strain evidence="6">CH34</strain>
    </source>
</reference>
<evidence type="ECO:0000256" key="3">
    <source>
        <dbReference type="ARBA" id="ARBA00023136"/>
    </source>
</evidence>
<dbReference type="InterPro" id="IPR011701">
    <property type="entry name" value="MFS"/>
</dbReference>
<keyword evidence="2 4" id="KW-1133">Transmembrane helix</keyword>
<dbReference type="GO" id="GO:0022857">
    <property type="term" value="F:transmembrane transporter activity"/>
    <property type="evidence" value="ECO:0007669"/>
    <property type="project" value="InterPro"/>
</dbReference>
<evidence type="ECO:0000259" key="5">
    <source>
        <dbReference type="PROSITE" id="PS50850"/>
    </source>
</evidence>
<feature type="domain" description="Major facilitator superfamily (MFS) profile" evidence="5">
    <location>
        <begin position="1"/>
        <end position="120"/>
    </location>
</feature>
<dbReference type="PROSITE" id="PS50850">
    <property type="entry name" value="MFS"/>
    <property type="match status" value="1"/>
</dbReference>
<dbReference type="InterPro" id="IPR020846">
    <property type="entry name" value="MFS_dom"/>
</dbReference>
<dbReference type="Gene3D" id="1.20.1250.20">
    <property type="entry name" value="MFS general substrate transporter like domains"/>
    <property type="match status" value="1"/>
</dbReference>
<reference evidence="6" key="3">
    <citation type="submission" date="2004-11" db="EMBL/GenBank/DDBJ databases">
        <title>Sequence and features of the Ralstonia metallidurans CH34 heavy metals plasmids pMOL28 and pMOL30.</title>
        <authorList>
            <person name="Monchy S."/>
            <person name="Van der Lelie D."/>
            <person name="Vallaeys T."/>
            <person name="Taghavi S."/>
            <person name="Benotmane M."/>
            <person name="McCorkle S."/>
            <person name="Dunn J."/>
            <person name="Lapidus A."/>
            <person name="Mergeay M."/>
        </authorList>
    </citation>
    <scope>NUCLEOTIDE SEQUENCE</scope>
    <source>
        <strain evidence="6">CH34</strain>
        <plasmid evidence="6">pMOL30</plasmid>
    </source>
</reference>